<dbReference type="CDD" id="cd08417">
    <property type="entry name" value="PBP2_Nitroaromatics_like"/>
    <property type="match status" value="1"/>
</dbReference>
<dbReference type="Pfam" id="PF03466">
    <property type="entry name" value="LysR_substrate"/>
    <property type="match status" value="1"/>
</dbReference>
<accession>A0ABS2AIS6</accession>
<dbReference type="InterPro" id="IPR005119">
    <property type="entry name" value="LysR_subst-bd"/>
</dbReference>
<comment type="similarity">
    <text evidence="1">Belongs to the LysR transcriptional regulatory family.</text>
</comment>
<dbReference type="PROSITE" id="PS50931">
    <property type="entry name" value="HTH_LYSR"/>
    <property type="match status" value="1"/>
</dbReference>
<dbReference type="InterPro" id="IPR036388">
    <property type="entry name" value="WH-like_DNA-bd_sf"/>
</dbReference>
<keyword evidence="3" id="KW-0238">DNA-binding</keyword>
<dbReference type="PRINTS" id="PR00039">
    <property type="entry name" value="HTHLYSR"/>
</dbReference>
<keyword evidence="4" id="KW-0804">Transcription</keyword>
<dbReference type="SUPFAM" id="SSF46785">
    <property type="entry name" value="Winged helix' DNA-binding domain"/>
    <property type="match status" value="1"/>
</dbReference>
<evidence type="ECO:0000259" key="5">
    <source>
        <dbReference type="PROSITE" id="PS50931"/>
    </source>
</evidence>
<dbReference type="InterPro" id="IPR036390">
    <property type="entry name" value="WH_DNA-bd_sf"/>
</dbReference>
<dbReference type="RefSeq" id="WP_203379702.1">
    <property type="nucleotide sequence ID" value="NZ_JAENHP010000011.1"/>
</dbReference>
<sequence length="301" mass="33764">MHSDLGLLQELRVLAVLLEERNVSRAAVRFHLSQSSMSRTLQRLRTQFGDELMVRSGGGYELTPRAREVQRELAHLLPRMENLVAGRGFDPAVTTGVLRIVGTDYTTTTLGPHLLPRLATAAPHLEIRVDQRDRDSYADLERGRADLALSPVVPAAPLRWEQLFTDDVVCVVDRAHPARERFSLTDYVAARHVVVTPLSQEQPLIERWLQNNGHSRVAALRVTHFSASFVALPGTSLVATVPRRLTEVQAVDPRLRVVEAPEEFDAFAYGMIWHARLESDPAHVWLRTMVRAAARELTSGR</sequence>
<dbReference type="Pfam" id="PF00126">
    <property type="entry name" value="HTH_1"/>
    <property type="match status" value="1"/>
</dbReference>
<dbReference type="InterPro" id="IPR037402">
    <property type="entry name" value="YidZ_PBP2"/>
</dbReference>
<dbReference type="Proteomes" id="UP000632138">
    <property type="component" value="Unassembled WGS sequence"/>
</dbReference>
<comment type="caution">
    <text evidence="6">The sequence shown here is derived from an EMBL/GenBank/DDBJ whole genome shotgun (WGS) entry which is preliminary data.</text>
</comment>
<dbReference type="EMBL" id="JAENHP010000011">
    <property type="protein sequence ID" value="MBM2619720.1"/>
    <property type="molecule type" value="Genomic_DNA"/>
</dbReference>
<dbReference type="InterPro" id="IPR000847">
    <property type="entry name" value="LysR_HTH_N"/>
</dbReference>
<evidence type="ECO:0000256" key="2">
    <source>
        <dbReference type="ARBA" id="ARBA00023015"/>
    </source>
</evidence>
<name>A0ABS2AIS6_9ACTN</name>
<evidence type="ECO:0000256" key="4">
    <source>
        <dbReference type="ARBA" id="ARBA00023163"/>
    </source>
</evidence>
<evidence type="ECO:0000256" key="1">
    <source>
        <dbReference type="ARBA" id="ARBA00009437"/>
    </source>
</evidence>
<evidence type="ECO:0000256" key="3">
    <source>
        <dbReference type="ARBA" id="ARBA00023125"/>
    </source>
</evidence>
<dbReference type="PANTHER" id="PTHR30118:SF15">
    <property type="entry name" value="TRANSCRIPTIONAL REGULATORY PROTEIN"/>
    <property type="match status" value="1"/>
</dbReference>
<dbReference type="Gene3D" id="3.40.190.10">
    <property type="entry name" value="Periplasmic binding protein-like II"/>
    <property type="match status" value="2"/>
</dbReference>
<organism evidence="6 7">
    <name type="scientific">Paractinoplanes ovalisporus</name>
    <dbReference type="NCBI Taxonomy" id="2810368"/>
    <lineage>
        <taxon>Bacteria</taxon>
        <taxon>Bacillati</taxon>
        <taxon>Actinomycetota</taxon>
        <taxon>Actinomycetes</taxon>
        <taxon>Micromonosporales</taxon>
        <taxon>Micromonosporaceae</taxon>
        <taxon>Paractinoplanes</taxon>
    </lineage>
</organism>
<protein>
    <submittedName>
        <fullName evidence="6">LysR family transcriptional regulator</fullName>
    </submittedName>
</protein>
<dbReference type="InterPro" id="IPR050389">
    <property type="entry name" value="LysR-type_TF"/>
</dbReference>
<keyword evidence="2" id="KW-0805">Transcription regulation</keyword>
<evidence type="ECO:0000313" key="7">
    <source>
        <dbReference type="Proteomes" id="UP000632138"/>
    </source>
</evidence>
<evidence type="ECO:0000313" key="6">
    <source>
        <dbReference type="EMBL" id="MBM2619720.1"/>
    </source>
</evidence>
<gene>
    <name evidence="6" type="ORF">JIG36_29850</name>
</gene>
<keyword evidence="7" id="KW-1185">Reference proteome</keyword>
<reference evidence="6 7" key="1">
    <citation type="submission" date="2021-01" db="EMBL/GenBank/DDBJ databases">
        <title>Actinoplanes sp. nov. LDG1-06 isolated from lichen.</title>
        <authorList>
            <person name="Saeng-In P."/>
            <person name="Phongsopitanun W."/>
            <person name="Kanchanasin P."/>
            <person name="Yuki M."/>
            <person name="Kudo T."/>
            <person name="Ohkuma M."/>
            <person name="Tanasupawat S."/>
        </authorList>
    </citation>
    <scope>NUCLEOTIDE SEQUENCE [LARGE SCALE GENOMIC DNA]</scope>
    <source>
        <strain evidence="6 7">LDG1-06</strain>
    </source>
</reference>
<dbReference type="PANTHER" id="PTHR30118">
    <property type="entry name" value="HTH-TYPE TRANSCRIPTIONAL REGULATOR LEUO-RELATED"/>
    <property type="match status" value="1"/>
</dbReference>
<feature type="domain" description="HTH lysR-type" evidence="5">
    <location>
        <begin position="8"/>
        <end position="63"/>
    </location>
</feature>
<dbReference type="SUPFAM" id="SSF53850">
    <property type="entry name" value="Periplasmic binding protein-like II"/>
    <property type="match status" value="1"/>
</dbReference>
<dbReference type="Gene3D" id="1.10.10.10">
    <property type="entry name" value="Winged helix-like DNA-binding domain superfamily/Winged helix DNA-binding domain"/>
    <property type="match status" value="1"/>
</dbReference>
<proteinExistence type="inferred from homology"/>